<name>A0A2G9ZEF2_9BACT</name>
<accession>A0A2G9ZEF2</accession>
<evidence type="ECO:0000256" key="1">
    <source>
        <dbReference type="ARBA" id="ARBA00006611"/>
    </source>
</evidence>
<dbReference type="InterPro" id="IPR001482">
    <property type="entry name" value="T2SS/T4SS_dom"/>
</dbReference>
<dbReference type="Gene3D" id="3.30.300.160">
    <property type="entry name" value="Type II secretion system, protein E, N-terminal domain"/>
    <property type="match status" value="1"/>
</dbReference>
<feature type="domain" description="Bacterial type II secretion system protein E" evidence="5">
    <location>
        <begin position="391"/>
        <end position="405"/>
    </location>
</feature>
<dbReference type="InterPro" id="IPR003593">
    <property type="entry name" value="AAA+_ATPase"/>
</dbReference>
<dbReference type="Gene3D" id="3.30.450.90">
    <property type="match status" value="1"/>
</dbReference>
<organism evidence="6 7">
    <name type="scientific">bacterium (Candidatus Gribaldobacteria) CG23_combo_of_CG06-09_8_20_14_all_37_87_8</name>
    <dbReference type="NCBI Taxonomy" id="2014278"/>
    <lineage>
        <taxon>Bacteria</taxon>
        <taxon>Candidatus Gribaldobacteria</taxon>
    </lineage>
</organism>
<dbReference type="SUPFAM" id="SSF52540">
    <property type="entry name" value="P-loop containing nucleoside triphosphate hydrolases"/>
    <property type="match status" value="1"/>
</dbReference>
<dbReference type="CDD" id="cd01129">
    <property type="entry name" value="PulE-GspE-like"/>
    <property type="match status" value="1"/>
</dbReference>
<dbReference type="InterPro" id="IPR027417">
    <property type="entry name" value="P-loop_NTPase"/>
</dbReference>
<dbReference type="GO" id="GO:0005886">
    <property type="term" value="C:plasma membrane"/>
    <property type="evidence" value="ECO:0007669"/>
    <property type="project" value="TreeGrafter"/>
</dbReference>
<dbReference type="GO" id="GO:0016887">
    <property type="term" value="F:ATP hydrolysis activity"/>
    <property type="evidence" value="ECO:0007669"/>
    <property type="project" value="TreeGrafter"/>
</dbReference>
<dbReference type="InterPro" id="IPR007831">
    <property type="entry name" value="T2SS_GspE_N"/>
</dbReference>
<dbReference type="PROSITE" id="PS00662">
    <property type="entry name" value="T2SP_E"/>
    <property type="match status" value="1"/>
</dbReference>
<dbReference type="FunFam" id="3.40.50.300:FF:000398">
    <property type="entry name" value="Type IV pilus assembly ATPase PilB"/>
    <property type="match status" value="1"/>
</dbReference>
<dbReference type="SMART" id="SM00382">
    <property type="entry name" value="AAA"/>
    <property type="match status" value="1"/>
</dbReference>
<dbReference type="Pfam" id="PF05157">
    <property type="entry name" value="MshEN"/>
    <property type="match status" value="1"/>
</dbReference>
<dbReference type="PANTHER" id="PTHR30258:SF1">
    <property type="entry name" value="PROTEIN TRANSPORT PROTEIN HOFB HOMOLOG"/>
    <property type="match status" value="1"/>
</dbReference>
<protein>
    <recommendedName>
        <fullName evidence="5">Bacterial type II secretion system protein E domain-containing protein</fullName>
    </recommendedName>
</protein>
<evidence type="ECO:0000256" key="2">
    <source>
        <dbReference type="ARBA" id="ARBA00022741"/>
    </source>
</evidence>
<keyword evidence="4" id="KW-0175">Coiled coil</keyword>
<evidence type="ECO:0000313" key="6">
    <source>
        <dbReference type="EMBL" id="PIP31549.1"/>
    </source>
</evidence>
<dbReference type="SUPFAM" id="SSF160246">
    <property type="entry name" value="EspE N-terminal domain-like"/>
    <property type="match status" value="1"/>
</dbReference>
<keyword evidence="2" id="KW-0547">Nucleotide-binding</keyword>
<sequence length="589" mass="65475">MKIDDQQLKSFLLDANLTDEKTFENAAVIALKESKKVEEVLVEGGKIKPEDLIRLQAYILGIPFVDLEDEKVPPTILQIIPEAIARANNIIAFRKSGQNLEVAMLDPEDLKTLEFIKKKADLKILPRLTTPQSIKAVLKQYQGSLQVEFGDIVKKSQGQDIVGLSLKEDADEVKGGKEGQELKKQAQEMPIIKIVDTLLKHAILQRASDVHIEPLEKEVLVRYRVDGVLKEAMTLPGQAQSGIIARIKVLSNLKLDEHRLPQDGRFKIEAEDYKYSVRVSVLPVADGEKIVLRLLSEGNKVIGLDSLGFSGGALKDVQKALKKPVGMILITGPTGSGKTTTLYSMMGILNQPEVNISTVEDPIEYRMPKINQTQVNSKIGLTFASGLRSLLRQDPDIIMVGEIRDTETASLAVNAALTGHLVLSTLHTNSAAGAIPRLIDMKVEPFLLTSTLNVVIAQRLVRKLTDEKEKYKLKEKEVNNLAEFCDLDKIEQIFKQEKMLKGKETLKDLTFYRPRSSKEFPEGYKGRVGIYEVLGLTEAIKDLIEKGSSSDHLQTKAREQGMRLMLEDGFIKAAQGVTSLEEVLRVIVE</sequence>
<dbReference type="InterPro" id="IPR037257">
    <property type="entry name" value="T2SS_E_N_sf"/>
</dbReference>
<proteinExistence type="inferred from homology"/>
<gene>
    <name evidence="6" type="ORF">COX24_02830</name>
</gene>
<evidence type="ECO:0000256" key="3">
    <source>
        <dbReference type="ARBA" id="ARBA00022840"/>
    </source>
</evidence>
<dbReference type="Pfam" id="PF00437">
    <property type="entry name" value="T2SSE"/>
    <property type="match status" value="1"/>
</dbReference>
<comment type="similarity">
    <text evidence="1">Belongs to the GSP E family.</text>
</comment>
<dbReference type="PANTHER" id="PTHR30258">
    <property type="entry name" value="TYPE II SECRETION SYSTEM PROTEIN GSPE-RELATED"/>
    <property type="match status" value="1"/>
</dbReference>
<dbReference type="AlphaFoldDB" id="A0A2G9ZEF2"/>
<comment type="caution">
    <text evidence="6">The sequence shown here is derived from an EMBL/GenBank/DDBJ whole genome shotgun (WGS) entry which is preliminary data.</text>
</comment>
<evidence type="ECO:0000313" key="7">
    <source>
        <dbReference type="Proteomes" id="UP000230447"/>
    </source>
</evidence>
<dbReference type="GO" id="GO:0005524">
    <property type="term" value="F:ATP binding"/>
    <property type="evidence" value="ECO:0007669"/>
    <property type="project" value="UniProtKB-KW"/>
</dbReference>
<dbReference type="Gene3D" id="3.40.50.300">
    <property type="entry name" value="P-loop containing nucleotide triphosphate hydrolases"/>
    <property type="match status" value="1"/>
</dbReference>
<dbReference type="EMBL" id="PCSB01000061">
    <property type="protein sequence ID" value="PIP31549.1"/>
    <property type="molecule type" value="Genomic_DNA"/>
</dbReference>
<reference evidence="6 7" key="1">
    <citation type="submission" date="2017-09" db="EMBL/GenBank/DDBJ databases">
        <title>Depth-based differentiation of microbial function through sediment-hosted aquifers and enrichment of novel symbionts in the deep terrestrial subsurface.</title>
        <authorList>
            <person name="Probst A.J."/>
            <person name="Ladd B."/>
            <person name="Jarett J.K."/>
            <person name="Geller-Mcgrath D.E."/>
            <person name="Sieber C.M."/>
            <person name="Emerson J.B."/>
            <person name="Anantharaman K."/>
            <person name="Thomas B.C."/>
            <person name="Malmstrom R."/>
            <person name="Stieglmeier M."/>
            <person name="Klingl A."/>
            <person name="Woyke T."/>
            <person name="Ryan C.M."/>
            <person name="Banfield J.F."/>
        </authorList>
    </citation>
    <scope>NUCLEOTIDE SEQUENCE [LARGE SCALE GENOMIC DNA]</scope>
    <source>
        <strain evidence="6">CG23_combo_of_CG06-09_8_20_14_all_37_87_8</strain>
    </source>
</reference>
<dbReference type="Proteomes" id="UP000230447">
    <property type="component" value="Unassembled WGS sequence"/>
</dbReference>
<evidence type="ECO:0000259" key="5">
    <source>
        <dbReference type="PROSITE" id="PS00662"/>
    </source>
</evidence>
<feature type="coiled-coil region" evidence="4">
    <location>
        <begin position="454"/>
        <end position="481"/>
    </location>
</feature>
<keyword evidence="3" id="KW-0067">ATP-binding</keyword>
<evidence type="ECO:0000256" key="4">
    <source>
        <dbReference type="SAM" id="Coils"/>
    </source>
</evidence>